<reference evidence="3 4" key="1">
    <citation type="submission" date="2020-06" db="EMBL/GenBank/DDBJ databases">
        <title>NJ-3-1, isolated from saline soil.</title>
        <authorList>
            <person name="Cui H.L."/>
            <person name="Shi X."/>
        </authorList>
    </citation>
    <scope>NUCLEOTIDE SEQUENCE [LARGE SCALE GENOMIC DNA]</scope>
    <source>
        <strain evidence="3 4">NJ-3-1</strain>
    </source>
</reference>
<protein>
    <recommendedName>
        <fullName evidence="2">DUF8129 domain-containing protein</fullName>
    </recommendedName>
</protein>
<dbReference type="OrthoDB" id="326454at2157"/>
<dbReference type="Proteomes" id="UP000509626">
    <property type="component" value="Chromosome"/>
</dbReference>
<dbReference type="RefSeq" id="WP_179269767.1">
    <property type="nucleotide sequence ID" value="NZ_CP058579.1"/>
</dbReference>
<evidence type="ECO:0000259" key="2">
    <source>
        <dbReference type="Pfam" id="PF26450"/>
    </source>
</evidence>
<proteinExistence type="predicted"/>
<sequence length="153" mass="17048">MTSDRFTESFPGLREEIGEDPARFLDVPLLGFRNASTPFGLARARIRGIDEIATANAWLAVERALGRGDDDGPREQVVDLLEARIDDLEGEGERPSDEELRAIAEAVRADHSEWDEREPVDLAPWAERVGIPTWDRADPEPDDEPATEEVVEA</sequence>
<keyword evidence="4" id="KW-1185">Reference proteome</keyword>
<feature type="compositionally biased region" description="Acidic residues" evidence="1">
    <location>
        <begin position="140"/>
        <end position="153"/>
    </location>
</feature>
<evidence type="ECO:0000313" key="3">
    <source>
        <dbReference type="EMBL" id="QLG63182.1"/>
    </source>
</evidence>
<feature type="domain" description="DUF8129" evidence="2">
    <location>
        <begin position="21"/>
        <end position="88"/>
    </location>
</feature>
<dbReference type="KEGG" id="halu:HUG12_16165"/>
<gene>
    <name evidence="3" type="ORF">HUG12_16165</name>
</gene>
<evidence type="ECO:0000256" key="1">
    <source>
        <dbReference type="SAM" id="MobiDB-lite"/>
    </source>
</evidence>
<dbReference type="AlphaFoldDB" id="A0A7D5QI47"/>
<dbReference type="InterPro" id="IPR058442">
    <property type="entry name" value="DUF8129"/>
</dbReference>
<accession>A0A7D5QI47</accession>
<dbReference type="Pfam" id="PF26450">
    <property type="entry name" value="DUF8129"/>
    <property type="match status" value="1"/>
</dbReference>
<dbReference type="EMBL" id="CP058579">
    <property type="protein sequence ID" value="QLG63182.1"/>
    <property type="molecule type" value="Genomic_DNA"/>
</dbReference>
<evidence type="ECO:0000313" key="4">
    <source>
        <dbReference type="Proteomes" id="UP000509626"/>
    </source>
</evidence>
<feature type="region of interest" description="Disordered" evidence="1">
    <location>
        <begin position="131"/>
        <end position="153"/>
    </location>
</feature>
<dbReference type="GeneID" id="56039026"/>
<name>A0A7D5QI47_9EURY</name>
<organism evidence="3 4">
    <name type="scientific">Halorarum salinum</name>
    <dbReference type="NCBI Taxonomy" id="2743089"/>
    <lineage>
        <taxon>Archaea</taxon>
        <taxon>Methanobacteriati</taxon>
        <taxon>Methanobacteriota</taxon>
        <taxon>Stenosarchaea group</taxon>
        <taxon>Halobacteria</taxon>
        <taxon>Halobacteriales</taxon>
        <taxon>Haloferacaceae</taxon>
        <taxon>Halorarum</taxon>
    </lineage>
</organism>